<feature type="transmembrane region" description="Helical" evidence="13">
    <location>
        <begin position="892"/>
        <end position="911"/>
    </location>
</feature>
<evidence type="ECO:0000256" key="1">
    <source>
        <dbReference type="ARBA" id="ARBA00004477"/>
    </source>
</evidence>
<evidence type="ECO:0000256" key="4">
    <source>
        <dbReference type="ARBA" id="ARBA00022448"/>
    </source>
</evidence>
<dbReference type="InterPro" id="IPR056824">
    <property type="entry name" value="PGAP1_TMD"/>
</dbReference>
<evidence type="ECO:0000313" key="18">
    <source>
        <dbReference type="RefSeq" id="XP_033802287.1"/>
    </source>
</evidence>
<dbReference type="GO" id="GO:0006505">
    <property type="term" value="P:GPI anchor metabolic process"/>
    <property type="evidence" value="ECO:0007669"/>
    <property type="project" value="TreeGrafter"/>
</dbReference>
<dbReference type="InParanoid" id="A0A6P8QVT5"/>
<evidence type="ECO:0000256" key="14">
    <source>
        <dbReference type="SAM" id="SignalP"/>
    </source>
</evidence>
<comment type="function">
    <text evidence="12 13">GPI inositol-deacylase that catalyzes the remove of the acyl chain linked to the 2-OH position of inositol ring from the GPI-anchored protein (GPI-AP) in the endoplasmic reticulum. Initiates the post-attachment remodeling phase of GPI-AP biogenesis and participates in endoplasmic reticulum (ER)-to-Golgi transport of GPI-anchored protein.</text>
</comment>
<dbReference type="GO" id="GO:0050185">
    <property type="term" value="F:phosphatidylinositol deacylase activity"/>
    <property type="evidence" value="ECO:0007669"/>
    <property type="project" value="TreeGrafter"/>
</dbReference>
<feature type="transmembrane region" description="Helical" evidence="13">
    <location>
        <begin position="829"/>
        <end position="852"/>
    </location>
</feature>
<keyword evidence="6 13" id="KW-0378">Hydrolase</keyword>
<dbReference type="Pfam" id="PF25141">
    <property type="entry name" value="PGAP1_2nd"/>
    <property type="match status" value="1"/>
</dbReference>
<dbReference type="GO" id="GO:0015031">
    <property type="term" value="P:protein transport"/>
    <property type="evidence" value="ECO:0007669"/>
    <property type="project" value="UniProtKB-KW"/>
</dbReference>
<feature type="domain" description="GPI inositol-deacylase transmembrane" evidence="16">
    <location>
        <begin position="595"/>
        <end position="935"/>
    </location>
</feature>
<evidence type="ECO:0000256" key="13">
    <source>
        <dbReference type="RuleBase" id="RU365011"/>
    </source>
</evidence>
<evidence type="ECO:0000313" key="17">
    <source>
        <dbReference type="Proteomes" id="UP000515159"/>
    </source>
</evidence>
<accession>A0A6P8QVT5</accession>
<dbReference type="InterPro" id="IPR039529">
    <property type="entry name" value="PGAP1/BST1"/>
</dbReference>
<dbReference type="FunFam" id="3.40.50.1820:FF:000026">
    <property type="entry name" value="GPI inositol-deacylase"/>
    <property type="match status" value="1"/>
</dbReference>
<proteinExistence type="inferred from homology"/>
<dbReference type="FunCoup" id="A0A6P8QVT5">
    <property type="interactions" value="1430"/>
</dbReference>
<dbReference type="SUPFAM" id="SSF53474">
    <property type="entry name" value="alpha/beta-Hydrolases"/>
    <property type="match status" value="1"/>
</dbReference>
<dbReference type="GO" id="GO:0005789">
    <property type="term" value="C:endoplasmic reticulum membrane"/>
    <property type="evidence" value="ECO:0007669"/>
    <property type="project" value="UniProtKB-SubCell"/>
</dbReference>
<protein>
    <recommendedName>
        <fullName evidence="3 13">GPI inositol-deacylase</fullName>
        <ecNumber evidence="13">3.1.-.-</ecNumber>
    </recommendedName>
</protein>
<dbReference type="GeneID" id="117361277"/>
<feature type="domain" description="GPI inositol-deacylase PGAP1-like alpha/beta" evidence="15">
    <location>
        <begin position="77"/>
        <end position="297"/>
    </location>
</feature>
<dbReference type="Pfam" id="PF24660">
    <property type="entry name" value="PGAP1_3rd"/>
    <property type="match status" value="1"/>
</dbReference>
<dbReference type="RefSeq" id="XP_033802287.1">
    <property type="nucleotide sequence ID" value="XM_033946396.1"/>
</dbReference>
<dbReference type="Pfam" id="PF25140">
    <property type="entry name" value="PGAP1_TMD"/>
    <property type="match status" value="1"/>
</dbReference>
<evidence type="ECO:0000256" key="3">
    <source>
        <dbReference type="ARBA" id="ARBA00015856"/>
    </source>
</evidence>
<keyword evidence="4 13" id="KW-0813">Transport</keyword>
<evidence type="ECO:0000256" key="11">
    <source>
        <dbReference type="ARBA" id="ARBA00023180"/>
    </source>
</evidence>
<keyword evidence="11" id="KW-0325">Glycoprotein</keyword>
<evidence type="ECO:0000256" key="2">
    <source>
        <dbReference type="ARBA" id="ARBA00006931"/>
    </source>
</evidence>
<dbReference type="PANTHER" id="PTHR15495">
    <property type="entry name" value="NEGATIVE REGULATOR OF VESICLE FORMATION-RELATED"/>
    <property type="match status" value="1"/>
</dbReference>
<evidence type="ECO:0000259" key="16">
    <source>
        <dbReference type="Pfam" id="PF25140"/>
    </source>
</evidence>
<feature type="chain" id="PRO_5028159596" description="GPI inositol-deacylase" evidence="14">
    <location>
        <begin position="27"/>
        <end position="936"/>
    </location>
</feature>
<keyword evidence="14" id="KW-0732">Signal</keyword>
<dbReference type="CTD" id="80055"/>
<evidence type="ECO:0000256" key="5">
    <source>
        <dbReference type="ARBA" id="ARBA00022692"/>
    </source>
</evidence>
<dbReference type="OrthoDB" id="348976at2759"/>
<dbReference type="AlphaFoldDB" id="A0A6P8QVT5"/>
<dbReference type="InterPro" id="IPR012908">
    <property type="entry name" value="PGAP1-ab_dom-like"/>
</dbReference>
<dbReference type="KEGG" id="gsh:117361277"/>
<dbReference type="PANTHER" id="PTHR15495:SF7">
    <property type="entry name" value="GPI INOSITOL-DEACYLASE"/>
    <property type="match status" value="1"/>
</dbReference>
<evidence type="ECO:0000256" key="10">
    <source>
        <dbReference type="ARBA" id="ARBA00023136"/>
    </source>
</evidence>
<dbReference type="GO" id="GO:0006888">
    <property type="term" value="P:endoplasmic reticulum to Golgi vesicle-mediated transport"/>
    <property type="evidence" value="ECO:0007669"/>
    <property type="project" value="TreeGrafter"/>
</dbReference>
<feature type="signal peptide" evidence="14">
    <location>
        <begin position="1"/>
        <end position="26"/>
    </location>
</feature>
<dbReference type="InterPro" id="IPR029058">
    <property type="entry name" value="AB_hydrolase_fold"/>
</dbReference>
<dbReference type="Gene3D" id="3.40.50.1820">
    <property type="entry name" value="alpha/beta hydrolase"/>
    <property type="match status" value="1"/>
</dbReference>
<dbReference type="EC" id="3.1.-.-" evidence="13"/>
<keyword evidence="9 13" id="KW-1133">Transmembrane helix</keyword>
<evidence type="ECO:0000256" key="12">
    <source>
        <dbReference type="ARBA" id="ARBA00093318"/>
    </source>
</evidence>
<evidence type="ECO:0000256" key="8">
    <source>
        <dbReference type="ARBA" id="ARBA00022927"/>
    </source>
</evidence>
<feature type="transmembrane region" description="Helical" evidence="13">
    <location>
        <begin position="732"/>
        <end position="758"/>
    </location>
</feature>
<gene>
    <name evidence="18" type="primary">PGAP1</name>
</gene>
<organism evidence="17 18">
    <name type="scientific">Geotrypetes seraphini</name>
    <name type="common">Gaboon caecilian</name>
    <name type="synonym">Caecilia seraphini</name>
    <dbReference type="NCBI Taxonomy" id="260995"/>
    <lineage>
        <taxon>Eukaryota</taxon>
        <taxon>Metazoa</taxon>
        <taxon>Chordata</taxon>
        <taxon>Craniata</taxon>
        <taxon>Vertebrata</taxon>
        <taxon>Euteleostomi</taxon>
        <taxon>Amphibia</taxon>
        <taxon>Gymnophiona</taxon>
        <taxon>Geotrypetes</taxon>
    </lineage>
</organism>
<keyword evidence="7 13" id="KW-0256">Endoplasmic reticulum</keyword>
<keyword evidence="17" id="KW-1185">Reference proteome</keyword>
<sequence length="936" mass="105993">MRPASAVFWGAWLCLVLLGAWDLFLGNEENRCGMTYMFEYPEYLKIKLPKKISRRYPSYEVYLYGEGVYAKENAKLELTGIPILFLPGNAGSYKQVRSLGSVALRKAENIDLKFHFNFFSISFSEELVALYGGSLRKQTTFVYECVKAILQLYKGQDFPPHNVAIIAHSMGGLVARALFTLKNFNPHLISLIITQATPHVAPVLPVDRFIIDFYTNVNNYWILKSKELRNVTILSVAGGFRDYQVRSGLTFLPRSNSQHSALSVLSSSVPRCWASTDHLSVVWCKELILATMRAFFDLIDEDTKQIHKDPDIRMAVLNHHFVRHPAKLFEDRDDTVITLSGSSIWIPVQTSKWTYTVNKESNETFFTFLLASFRKNYSHFHCQNSFMYTESWIYGCKNNGSDKCLTVDDLSWKTELLPTIKAATLKLVDYSSLSHVVLHVPTTNGTKFTMDCEFFNEDSRTVHVPVTHIFSFGLYSNKVKLNSTGLIHNVQLQHFNQIYQAFNILVERHCQSVKERKLSVYRLRVPWSHEDSTVVSSDSLSTGIPAKLHVAQPVNDSSVITLILYSSQDCQYEVIVKTSFMQILGQVIRFHGPSLPVFIVSNILLAYGGQLKALISKGHCITFDLALEGTARPYKIEPIIAISKFLLGFNWFRSYWNVLLLPELDAIIQTSQGVWFPLASLFLLVCGTGIAYWFDILFSALLRLFSSLWIALKRPSALPEDNKILTLRRLCLCVLLVILGLMTCGAFALLLVYLHYIFKVIKLYSAVRQSRCSLNMVAEVGEMSNHSKNESIETCGPVNSSVGEEQHLSSSYNLLSKSDMDNAVESLNMHITIMNLFTWILLLSLPSLIYWLKNLRYSIQLNPDPCGPVAIILVFALEMIMSSSITSIKSSILLKTASQLQLLLAIATVAFGPMHLYRASYFITVSLFFHVLCCFV</sequence>
<comment type="subcellular location">
    <subcellularLocation>
        <location evidence="1">Endoplasmic reticulum membrane</location>
        <topology evidence="1">Multi-pass membrane protein</topology>
    </subcellularLocation>
</comment>
<name>A0A6P8QVT5_GEOSA</name>
<dbReference type="Proteomes" id="UP000515159">
    <property type="component" value="Chromosome 5"/>
</dbReference>
<keyword evidence="10 13" id="KW-0472">Membrane</keyword>
<dbReference type="Pfam" id="PF07819">
    <property type="entry name" value="PGAP1"/>
    <property type="match status" value="1"/>
</dbReference>
<evidence type="ECO:0000259" key="15">
    <source>
        <dbReference type="Pfam" id="PF07819"/>
    </source>
</evidence>
<keyword evidence="5 13" id="KW-0812">Transmembrane</keyword>
<feature type="transmembrane region" description="Helical" evidence="13">
    <location>
        <begin position="690"/>
        <end position="712"/>
    </location>
</feature>
<comment type="caution">
    <text evidence="13">Lacks conserved residue(s) required for the propagation of feature annotation.</text>
</comment>
<reference evidence="18" key="1">
    <citation type="submission" date="2025-08" db="UniProtKB">
        <authorList>
            <consortium name="RefSeq"/>
        </authorList>
    </citation>
    <scope>IDENTIFICATION</scope>
</reference>
<comment type="similarity">
    <text evidence="2 13">Belongs to the GPI inositol-deacylase family.</text>
</comment>
<evidence type="ECO:0000256" key="6">
    <source>
        <dbReference type="ARBA" id="ARBA00022801"/>
    </source>
</evidence>
<keyword evidence="8 13" id="KW-0653">Protein transport</keyword>
<evidence type="ECO:0000256" key="9">
    <source>
        <dbReference type="ARBA" id="ARBA00022989"/>
    </source>
</evidence>
<evidence type="ECO:0000256" key="7">
    <source>
        <dbReference type="ARBA" id="ARBA00022824"/>
    </source>
</evidence>